<protein>
    <submittedName>
        <fullName evidence="1">Uncharacterized protein</fullName>
    </submittedName>
</protein>
<keyword evidence="2" id="KW-1185">Reference proteome</keyword>
<gene>
    <name evidence="1" type="ORF">EVOR1521_LOCUS21582</name>
</gene>
<sequence length="106" mass="11660">MAHYLFGEHRPLIGREEFLCRGYPAELPLRGLSDRQMRQLAAKSAPLPLLGAALAALLSMADFSHSSLASIPGYQHLAAQIGHLQLPQVDSAGFAQRVRNEFRPIQ</sequence>
<dbReference type="Proteomes" id="UP001178507">
    <property type="component" value="Unassembled WGS sequence"/>
</dbReference>
<name>A0AA36J1X5_9DINO</name>
<evidence type="ECO:0000313" key="1">
    <source>
        <dbReference type="EMBL" id="CAJ1397604.1"/>
    </source>
</evidence>
<comment type="caution">
    <text evidence="1">The sequence shown here is derived from an EMBL/GenBank/DDBJ whole genome shotgun (WGS) entry which is preliminary data.</text>
</comment>
<dbReference type="AlphaFoldDB" id="A0AA36J1X5"/>
<proteinExistence type="predicted"/>
<accession>A0AA36J1X5</accession>
<evidence type="ECO:0000313" key="2">
    <source>
        <dbReference type="Proteomes" id="UP001178507"/>
    </source>
</evidence>
<organism evidence="1 2">
    <name type="scientific">Effrenium voratum</name>
    <dbReference type="NCBI Taxonomy" id="2562239"/>
    <lineage>
        <taxon>Eukaryota</taxon>
        <taxon>Sar</taxon>
        <taxon>Alveolata</taxon>
        <taxon>Dinophyceae</taxon>
        <taxon>Suessiales</taxon>
        <taxon>Symbiodiniaceae</taxon>
        <taxon>Effrenium</taxon>
    </lineage>
</organism>
<dbReference type="EMBL" id="CAUJNA010003272">
    <property type="protein sequence ID" value="CAJ1397604.1"/>
    <property type="molecule type" value="Genomic_DNA"/>
</dbReference>
<reference evidence="1" key="1">
    <citation type="submission" date="2023-08" db="EMBL/GenBank/DDBJ databases">
        <authorList>
            <person name="Chen Y."/>
            <person name="Shah S."/>
            <person name="Dougan E. K."/>
            <person name="Thang M."/>
            <person name="Chan C."/>
        </authorList>
    </citation>
    <scope>NUCLEOTIDE SEQUENCE</scope>
</reference>